<organism evidence="1 2">
    <name type="scientific">Lindgomyces ingoldianus</name>
    <dbReference type="NCBI Taxonomy" id="673940"/>
    <lineage>
        <taxon>Eukaryota</taxon>
        <taxon>Fungi</taxon>
        <taxon>Dikarya</taxon>
        <taxon>Ascomycota</taxon>
        <taxon>Pezizomycotina</taxon>
        <taxon>Dothideomycetes</taxon>
        <taxon>Pleosporomycetidae</taxon>
        <taxon>Pleosporales</taxon>
        <taxon>Lindgomycetaceae</taxon>
        <taxon>Lindgomyces</taxon>
    </lineage>
</organism>
<sequence>MSKVTRGPACLPGSTPEGHPAPHAPEHVGARNIRLHRATKWPSKLDEVIGGQSCRNIETQSRDSCGKLLLSTKTPTKCALYPRFTFAPTHIASRRQIRTRPGKDAQKLQRGQKGNLGRAMQYTFCLLPASAAIVGALMEEAARCKAKCVLRASRRRCKRDVNFE</sequence>
<evidence type="ECO:0000313" key="1">
    <source>
        <dbReference type="EMBL" id="KAF2465401.1"/>
    </source>
</evidence>
<gene>
    <name evidence="1" type="ORF">BDR25DRAFT_378566</name>
</gene>
<dbReference type="Proteomes" id="UP000799755">
    <property type="component" value="Unassembled WGS sequence"/>
</dbReference>
<comment type="caution">
    <text evidence="1">The sequence shown here is derived from an EMBL/GenBank/DDBJ whole genome shotgun (WGS) entry which is preliminary data.</text>
</comment>
<keyword evidence="2" id="KW-1185">Reference proteome</keyword>
<accession>A0ACB6QET5</accession>
<name>A0ACB6QET5_9PLEO</name>
<reference evidence="1" key="1">
    <citation type="journal article" date="2020" name="Stud. Mycol.">
        <title>101 Dothideomycetes genomes: a test case for predicting lifestyles and emergence of pathogens.</title>
        <authorList>
            <person name="Haridas S."/>
            <person name="Albert R."/>
            <person name="Binder M."/>
            <person name="Bloem J."/>
            <person name="Labutti K."/>
            <person name="Salamov A."/>
            <person name="Andreopoulos B."/>
            <person name="Baker S."/>
            <person name="Barry K."/>
            <person name="Bills G."/>
            <person name="Bluhm B."/>
            <person name="Cannon C."/>
            <person name="Castanera R."/>
            <person name="Culley D."/>
            <person name="Daum C."/>
            <person name="Ezra D."/>
            <person name="Gonzalez J."/>
            <person name="Henrissat B."/>
            <person name="Kuo A."/>
            <person name="Liang C."/>
            <person name="Lipzen A."/>
            <person name="Lutzoni F."/>
            <person name="Magnuson J."/>
            <person name="Mondo S."/>
            <person name="Nolan M."/>
            <person name="Ohm R."/>
            <person name="Pangilinan J."/>
            <person name="Park H.-J."/>
            <person name="Ramirez L."/>
            <person name="Alfaro M."/>
            <person name="Sun H."/>
            <person name="Tritt A."/>
            <person name="Yoshinaga Y."/>
            <person name="Zwiers L.-H."/>
            <person name="Turgeon B."/>
            <person name="Goodwin S."/>
            <person name="Spatafora J."/>
            <person name="Crous P."/>
            <person name="Grigoriev I."/>
        </authorList>
    </citation>
    <scope>NUCLEOTIDE SEQUENCE</scope>
    <source>
        <strain evidence="1">ATCC 200398</strain>
    </source>
</reference>
<dbReference type="EMBL" id="MU003529">
    <property type="protein sequence ID" value="KAF2465401.1"/>
    <property type="molecule type" value="Genomic_DNA"/>
</dbReference>
<evidence type="ECO:0000313" key="2">
    <source>
        <dbReference type="Proteomes" id="UP000799755"/>
    </source>
</evidence>
<proteinExistence type="predicted"/>
<protein>
    <submittedName>
        <fullName evidence="1">Uncharacterized protein</fullName>
    </submittedName>
</protein>